<dbReference type="SUPFAM" id="SSF52402">
    <property type="entry name" value="Adenine nucleotide alpha hydrolases-like"/>
    <property type="match status" value="1"/>
</dbReference>
<accession>A0ABR5DHH1</accession>
<evidence type="ECO:0000256" key="3">
    <source>
        <dbReference type="ARBA" id="ARBA00048741"/>
    </source>
</evidence>
<evidence type="ECO:0000313" key="5">
    <source>
        <dbReference type="EMBL" id="KJJ38197.1"/>
    </source>
</evidence>
<evidence type="ECO:0000313" key="6">
    <source>
        <dbReference type="Proteomes" id="UP000033497"/>
    </source>
</evidence>
<evidence type="ECO:0000259" key="4">
    <source>
        <dbReference type="Pfam" id="PF00733"/>
    </source>
</evidence>
<protein>
    <recommendedName>
        <fullName evidence="2">asparagine synthase (glutamine-hydrolyzing)</fullName>
        <ecNumber evidence="2">6.3.5.4</ecNumber>
    </recommendedName>
</protein>
<evidence type="ECO:0000256" key="2">
    <source>
        <dbReference type="ARBA" id="ARBA00012737"/>
    </source>
</evidence>
<comment type="pathway">
    <text evidence="1">Amino-acid biosynthesis; L-asparagine biosynthesis; L-asparagine from L-aspartate (L-Gln route): step 1/1.</text>
</comment>
<evidence type="ECO:0000256" key="1">
    <source>
        <dbReference type="ARBA" id="ARBA00005187"/>
    </source>
</evidence>
<dbReference type="RefSeq" id="WP_045080576.1">
    <property type="nucleotide sequence ID" value="NZ_JSVU01000005.1"/>
</dbReference>
<organism evidence="5 6">
    <name type="scientific">Aequorivita vladivostokensis</name>
    <dbReference type="NCBI Taxonomy" id="171194"/>
    <lineage>
        <taxon>Bacteria</taxon>
        <taxon>Pseudomonadati</taxon>
        <taxon>Bacteroidota</taxon>
        <taxon>Flavobacteriia</taxon>
        <taxon>Flavobacteriales</taxon>
        <taxon>Flavobacteriaceae</taxon>
        <taxon>Aequorivita</taxon>
    </lineage>
</organism>
<comment type="caution">
    <text evidence="5">The sequence shown here is derived from an EMBL/GenBank/DDBJ whole genome shotgun (WGS) entry which is preliminary data.</text>
</comment>
<gene>
    <name evidence="5" type="ORF">MB09_08980</name>
</gene>
<keyword evidence="6" id="KW-1185">Reference proteome</keyword>
<dbReference type="PANTHER" id="PTHR43284:SF1">
    <property type="entry name" value="ASPARAGINE SYNTHETASE"/>
    <property type="match status" value="1"/>
</dbReference>
<feature type="domain" description="Asparagine synthetase" evidence="4">
    <location>
        <begin position="93"/>
        <end position="267"/>
    </location>
</feature>
<dbReference type="EC" id="6.3.5.4" evidence="2"/>
<dbReference type="InterPro" id="IPR014729">
    <property type="entry name" value="Rossmann-like_a/b/a_fold"/>
</dbReference>
<proteinExistence type="predicted"/>
<comment type="catalytic activity">
    <reaction evidence="3">
        <text>L-aspartate + L-glutamine + ATP + H2O = L-asparagine + L-glutamate + AMP + diphosphate + H(+)</text>
        <dbReference type="Rhea" id="RHEA:12228"/>
        <dbReference type="ChEBI" id="CHEBI:15377"/>
        <dbReference type="ChEBI" id="CHEBI:15378"/>
        <dbReference type="ChEBI" id="CHEBI:29985"/>
        <dbReference type="ChEBI" id="CHEBI:29991"/>
        <dbReference type="ChEBI" id="CHEBI:30616"/>
        <dbReference type="ChEBI" id="CHEBI:33019"/>
        <dbReference type="ChEBI" id="CHEBI:58048"/>
        <dbReference type="ChEBI" id="CHEBI:58359"/>
        <dbReference type="ChEBI" id="CHEBI:456215"/>
        <dbReference type="EC" id="6.3.5.4"/>
    </reaction>
</comment>
<dbReference type="Pfam" id="PF00733">
    <property type="entry name" value="Asn_synthase"/>
    <property type="match status" value="1"/>
</dbReference>
<dbReference type="InterPro" id="IPR001962">
    <property type="entry name" value="Asn_synthase"/>
</dbReference>
<dbReference type="PANTHER" id="PTHR43284">
    <property type="entry name" value="ASPARAGINE SYNTHETASE (GLUTAMINE-HYDROLYZING)"/>
    <property type="match status" value="1"/>
</dbReference>
<dbReference type="EMBL" id="JSVU01000005">
    <property type="protein sequence ID" value="KJJ38197.1"/>
    <property type="molecule type" value="Genomic_DNA"/>
</dbReference>
<reference evidence="5 6" key="1">
    <citation type="submission" date="2014-10" db="EMBL/GenBank/DDBJ databases">
        <title>Genome sequencing of Vitellibacter vladivostokensis KMM 3516.</title>
        <authorList>
            <person name="Thevarajoo S."/>
            <person name="Selvaratnam C."/>
            <person name="Goh K.M."/>
            <person name="Chong C.S."/>
        </authorList>
    </citation>
    <scope>NUCLEOTIDE SEQUENCE [LARGE SCALE GENOMIC DNA]</scope>
    <source>
        <strain evidence="5 6">KMM 3516</strain>
    </source>
</reference>
<dbReference type="Proteomes" id="UP000033497">
    <property type="component" value="Unassembled WGS sequence"/>
</dbReference>
<name>A0ABR5DHH1_9FLAO</name>
<dbReference type="InterPro" id="IPR051786">
    <property type="entry name" value="ASN_synthetase/amidase"/>
</dbReference>
<dbReference type="Gene3D" id="3.40.50.620">
    <property type="entry name" value="HUPs"/>
    <property type="match status" value="1"/>
</dbReference>
<sequence length="463" mass="53560">MTTIKTPIIPSHQQFAEVHASHELDKKAICIFAATGFFLDSDTYWKNKKVLPTASDNILDDNGFLIVSKPWFQWHYSPRDISFEAALEEFTALFEQIISEQHTDSNVILPLSGGLDSRTQAVALAKLKKPVTAYSYSFKGGFSESGIGKRIAKACGFDFKEFIIKPGYLWPKLEALASINQCYSDFTHPRQMAVLEEFKKMEGLFSLGHWGDVLFDRGAPEGTREEDLLDIIIKKIVKKGGMELATALWQEWELEGDFESYFRERIASLLNKIKIANPSAKLRAFKSLYWAPRWTSVNLSVFEAAHPINLPYYDDRMCKFICTVPEEYLADRKLQIAYIKQQNPALAKITWQDHRPYNLYTFERNKSPHNLPYRIGNKLKREVRGKLGKPYIQRNWELQFLGMENDEKLQERLFGQNLHPFLSKPLIARFYNNFKAVDAVKYSHPLSMLLTLAMWNDCLRREN</sequence>